<keyword evidence="3" id="KW-0479">Metal-binding</keyword>
<protein>
    <submittedName>
        <fullName evidence="7">Glutathione-independent formaldehyde dehydrogenase</fullName>
    </submittedName>
</protein>
<comment type="similarity">
    <text evidence="2">Belongs to the zinc-containing alcohol dehydrogenase family.</text>
</comment>
<evidence type="ECO:0000256" key="4">
    <source>
        <dbReference type="ARBA" id="ARBA00022833"/>
    </source>
</evidence>
<evidence type="ECO:0000256" key="5">
    <source>
        <dbReference type="ARBA" id="ARBA00023027"/>
    </source>
</evidence>
<gene>
    <name evidence="7" type="ORF">GA0070561_3540</name>
</gene>
<evidence type="ECO:0000313" key="8">
    <source>
        <dbReference type="Proteomes" id="UP000198864"/>
    </source>
</evidence>
<dbReference type="SUPFAM" id="SSF51735">
    <property type="entry name" value="NAD(P)-binding Rossmann-fold domains"/>
    <property type="match status" value="1"/>
</dbReference>
<dbReference type="RefSeq" id="WP_091401233.1">
    <property type="nucleotide sequence ID" value="NZ_FMCR01000003.1"/>
</dbReference>
<evidence type="ECO:0000256" key="2">
    <source>
        <dbReference type="ARBA" id="ARBA00008072"/>
    </source>
</evidence>
<dbReference type="Gene3D" id="3.40.50.720">
    <property type="entry name" value="NAD(P)-binding Rossmann-like Domain"/>
    <property type="match status" value="1"/>
</dbReference>
<name>A0A1C4XLX5_9ACTN</name>
<evidence type="ECO:0000256" key="3">
    <source>
        <dbReference type="ARBA" id="ARBA00022723"/>
    </source>
</evidence>
<dbReference type="Gene3D" id="3.90.180.10">
    <property type="entry name" value="Medium-chain alcohol dehydrogenases, catalytic domain"/>
    <property type="match status" value="1"/>
</dbReference>
<evidence type="ECO:0000313" key="7">
    <source>
        <dbReference type="EMBL" id="SCF09529.1"/>
    </source>
</evidence>
<evidence type="ECO:0000256" key="1">
    <source>
        <dbReference type="ARBA" id="ARBA00001947"/>
    </source>
</evidence>
<reference evidence="7 8" key="1">
    <citation type="submission" date="2016-06" db="EMBL/GenBank/DDBJ databases">
        <authorList>
            <person name="Kjaerup R.B."/>
            <person name="Dalgaard T.S."/>
            <person name="Juul-Madsen H.R."/>
        </authorList>
    </citation>
    <scope>NUCLEOTIDE SEQUENCE [LARGE SCALE GENOMIC DNA]</scope>
    <source>
        <strain evidence="7 8">DSM 44871</strain>
    </source>
</reference>
<keyword evidence="5" id="KW-0520">NAD</keyword>
<comment type="cofactor">
    <cofactor evidence="1">
        <name>Zn(2+)</name>
        <dbReference type="ChEBI" id="CHEBI:29105"/>
    </cofactor>
</comment>
<keyword evidence="4" id="KW-0862">Zinc</keyword>
<dbReference type="STRING" id="285676.GA0070561_3540"/>
<accession>A0A1C4XLX5</accession>
<dbReference type="PANTHER" id="PTHR42813">
    <property type="entry name" value="ZINC-TYPE ALCOHOL DEHYDROGENASE-LIKE"/>
    <property type="match status" value="1"/>
</dbReference>
<dbReference type="AlphaFoldDB" id="A0A1C4XLX5"/>
<dbReference type="GO" id="GO:0046872">
    <property type="term" value="F:metal ion binding"/>
    <property type="evidence" value="ECO:0007669"/>
    <property type="project" value="UniProtKB-KW"/>
</dbReference>
<dbReference type="InterPro" id="IPR013154">
    <property type="entry name" value="ADH-like_N"/>
</dbReference>
<evidence type="ECO:0000259" key="6">
    <source>
        <dbReference type="Pfam" id="PF08240"/>
    </source>
</evidence>
<feature type="domain" description="Alcohol dehydrogenase-like N-terminal" evidence="6">
    <location>
        <begin position="25"/>
        <end position="144"/>
    </location>
</feature>
<proteinExistence type="inferred from homology"/>
<dbReference type="InterPro" id="IPR011032">
    <property type="entry name" value="GroES-like_sf"/>
</dbReference>
<dbReference type="Pfam" id="PF08240">
    <property type="entry name" value="ADH_N"/>
    <property type="match status" value="1"/>
</dbReference>
<dbReference type="Proteomes" id="UP000198864">
    <property type="component" value="Unassembled WGS sequence"/>
</dbReference>
<dbReference type="PANTHER" id="PTHR42813:SF3">
    <property type="entry name" value="GLUTATHIONE-INDEPENDENT FORMALDEHYDE DEHYDROGENASE"/>
    <property type="match status" value="1"/>
</dbReference>
<dbReference type="SUPFAM" id="SSF50129">
    <property type="entry name" value="GroES-like"/>
    <property type="match status" value="1"/>
</dbReference>
<organism evidence="7 8">
    <name type="scientific">Micromonospora saelicesensis</name>
    <dbReference type="NCBI Taxonomy" id="285676"/>
    <lineage>
        <taxon>Bacteria</taxon>
        <taxon>Bacillati</taxon>
        <taxon>Actinomycetota</taxon>
        <taxon>Actinomycetes</taxon>
        <taxon>Micromonosporales</taxon>
        <taxon>Micromonosporaceae</taxon>
        <taxon>Micromonospora</taxon>
    </lineage>
</organism>
<dbReference type="InterPro" id="IPR036291">
    <property type="entry name" value="NAD(P)-bd_dom_sf"/>
</dbReference>
<dbReference type="EMBL" id="FMCR01000003">
    <property type="protein sequence ID" value="SCF09529.1"/>
    <property type="molecule type" value="Genomic_DNA"/>
</dbReference>
<sequence length="392" mass="41447">MRAVVYTDVRTVAVREVPDATLEAETDALVRITSTALCGTDLHMYDGRTSAEPGLVLGHEPLGVVQEVGGAVQTVRPGTRVVIPTHLFCGTCVMCARGLSAACLRARAEGPGAAYGYAGMGPYRGAQADLLRVPWADANCVPLPGEPGDAYEDDFVLLADAFVTGWHAATTLAEVGPGDTVAVFGAGTIGLLGAYSALLRGARVVYCVDGVDARLDKAGEIGAVPIDFRRGDPVEQIRADRARTGLPLGEEKLGGVDKVIDAVGFQARDREHPDRERPNQVIADAARLVNAAGAIAVAGVYPDRDPHPAPGADGHENLVAPWGALFSKGVAVRFGRTHDRRYTVLLRDLVVAGRARPSVIVTHHGTLADAPELYRHFDRREDGVIKAVLHPS</sequence>